<name>A0AAP0WRF4_LIQFO</name>
<evidence type="ECO:0000313" key="3">
    <source>
        <dbReference type="Proteomes" id="UP001415857"/>
    </source>
</evidence>
<reference evidence="2 3" key="1">
    <citation type="journal article" date="2024" name="Plant J.">
        <title>Genome sequences and population genomics reveal climatic adaptation and genomic divergence between two closely related sweetgum species.</title>
        <authorList>
            <person name="Xu W.Q."/>
            <person name="Ren C.Q."/>
            <person name="Zhang X.Y."/>
            <person name="Comes H.P."/>
            <person name="Liu X.H."/>
            <person name="Li Y.G."/>
            <person name="Kettle C.J."/>
            <person name="Jalonen R."/>
            <person name="Gaisberger H."/>
            <person name="Ma Y.Z."/>
            <person name="Qiu Y.X."/>
        </authorList>
    </citation>
    <scope>NUCLEOTIDE SEQUENCE [LARGE SCALE GENOMIC DNA]</scope>
    <source>
        <strain evidence="2">Hangzhou</strain>
    </source>
</reference>
<organism evidence="2 3">
    <name type="scientific">Liquidambar formosana</name>
    <name type="common">Formosan gum</name>
    <dbReference type="NCBI Taxonomy" id="63359"/>
    <lineage>
        <taxon>Eukaryota</taxon>
        <taxon>Viridiplantae</taxon>
        <taxon>Streptophyta</taxon>
        <taxon>Embryophyta</taxon>
        <taxon>Tracheophyta</taxon>
        <taxon>Spermatophyta</taxon>
        <taxon>Magnoliopsida</taxon>
        <taxon>eudicotyledons</taxon>
        <taxon>Gunneridae</taxon>
        <taxon>Pentapetalae</taxon>
        <taxon>Saxifragales</taxon>
        <taxon>Altingiaceae</taxon>
        <taxon>Liquidambar</taxon>
    </lineage>
</organism>
<comment type="caution">
    <text evidence="2">The sequence shown here is derived from an EMBL/GenBank/DDBJ whole genome shotgun (WGS) entry which is preliminary data.</text>
</comment>
<feature type="region of interest" description="Disordered" evidence="1">
    <location>
        <begin position="86"/>
        <end position="142"/>
    </location>
</feature>
<sequence>MASHVLRRGSKTSERPESKIFSSWRSTSYSFYLIHILLSFVSLREWSPTMKEVEVLFQALVVMGRERGIRVLPSNHLWVNFSFKHSKSRDVHAESSGDAPHDCEKGSREDPKQTREDPKQTKTVGMKQHRRCLESDSATNLN</sequence>
<feature type="compositionally biased region" description="Basic and acidic residues" evidence="1">
    <location>
        <begin position="88"/>
        <end position="120"/>
    </location>
</feature>
<dbReference type="AlphaFoldDB" id="A0AAP0WRF4"/>
<evidence type="ECO:0000313" key="2">
    <source>
        <dbReference type="EMBL" id="KAK9276924.1"/>
    </source>
</evidence>
<evidence type="ECO:0000256" key="1">
    <source>
        <dbReference type="SAM" id="MobiDB-lite"/>
    </source>
</evidence>
<protein>
    <submittedName>
        <fullName evidence="2">Uncharacterized protein</fullName>
    </submittedName>
</protein>
<accession>A0AAP0WRF4</accession>
<gene>
    <name evidence="2" type="ORF">L1049_006462</name>
</gene>
<dbReference type="Proteomes" id="UP001415857">
    <property type="component" value="Unassembled WGS sequence"/>
</dbReference>
<keyword evidence="3" id="KW-1185">Reference proteome</keyword>
<proteinExistence type="predicted"/>
<dbReference type="EMBL" id="JBBPBK010000010">
    <property type="protein sequence ID" value="KAK9276924.1"/>
    <property type="molecule type" value="Genomic_DNA"/>
</dbReference>